<dbReference type="OrthoDB" id="10455861at2759"/>
<keyword evidence="1" id="KW-0808">Transferase</keyword>
<name>A0A5A7NUC8_STRAF</name>
<reference evidence="2" key="1">
    <citation type="journal article" date="2019" name="Curr. Biol.">
        <title>Genome Sequence of Striga asiatica Provides Insight into the Evolution of Plant Parasitism.</title>
        <authorList>
            <person name="Yoshida S."/>
            <person name="Kim S."/>
            <person name="Wafula E.K."/>
            <person name="Tanskanen J."/>
            <person name="Kim Y.M."/>
            <person name="Honaas L."/>
            <person name="Yang Z."/>
            <person name="Spallek T."/>
            <person name="Conn C.E."/>
            <person name="Ichihashi Y."/>
            <person name="Cheong K."/>
            <person name="Cui S."/>
            <person name="Der J.P."/>
            <person name="Gundlach H."/>
            <person name="Jiao Y."/>
            <person name="Hori C."/>
            <person name="Ishida J.K."/>
            <person name="Kasahara H."/>
            <person name="Kiba T."/>
            <person name="Kim M.S."/>
            <person name="Koo N."/>
            <person name="Laohavisit A."/>
            <person name="Lee Y.H."/>
            <person name="Lumba S."/>
            <person name="McCourt P."/>
            <person name="Mortimer J.C."/>
            <person name="Mutuku J.M."/>
            <person name="Nomura T."/>
            <person name="Sasaki-Sekimoto Y."/>
            <person name="Seto Y."/>
            <person name="Wang Y."/>
            <person name="Wakatake T."/>
            <person name="Sakakibara H."/>
            <person name="Demura T."/>
            <person name="Yamaguchi S."/>
            <person name="Yoneyama K."/>
            <person name="Manabe R.I."/>
            <person name="Nelson D.C."/>
            <person name="Schulman A.H."/>
            <person name="Timko M.P."/>
            <person name="dePamphilis C.W."/>
            <person name="Choi D."/>
            <person name="Shirasu K."/>
        </authorList>
    </citation>
    <scope>NUCLEOTIDE SEQUENCE [LARGE SCALE GENOMIC DNA]</scope>
    <source>
        <strain evidence="2">cv. UVA1</strain>
    </source>
</reference>
<dbReference type="Proteomes" id="UP000325081">
    <property type="component" value="Unassembled WGS sequence"/>
</dbReference>
<dbReference type="GO" id="GO:0016757">
    <property type="term" value="F:glycosyltransferase activity"/>
    <property type="evidence" value="ECO:0007669"/>
    <property type="project" value="UniProtKB-KW"/>
</dbReference>
<sequence length="99" mass="11552">MAKDVYRRRNAAKMKKRYNDLTAYDKQTYIDKTNKRRKGQNMGDACLDTDKDMTISKKISLSRDGGLNQMRFEIYDMIVVANTGLMRDMWGALDLFLLT</sequence>
<gene>
    <name evidence="1" type="ORF">STAS_00010</name>
</gene>
<organism evidence="1 2">
    <name type="scientific">Striga asiatica</name>
    <name type="common">Asiatic witchweed</name>
    <name type="synonym">Buchnera asiatica</name>
    <dbReference type="NCBI Taxonomy" id="4170"/>
    <lineage>
        <taxon>Eukaryota</taxon>
        <taxon>Viridiplantae</taxon>
        <taxon>Streptophyta</taxon>
        <taxon>Embryophyta</taxon>
        <taxon>Tracheophyta</taxon>
        <taxon>Spermatophyta</taxon>
        <taxon>Magnoliopsida</taxon>
        <taxon>eudicotyledons</taxon>
        <taxon>Gunneridae</taxon>
        <taxon>Pentapetalae</taxon>
        <taxon>asterids</taxon>
        <taxon>lamiids</taxon>
        <taxon>Lamiales</taxon>
        <taxon>Orobanchaceae</taxon>
        <taxon>Buchnereae</taxon>
        <taxon>Striga</taxon>
    </lineage>
</organism>
<comment type="caution">
    <text evidence="1">The sequence shown here is derived from an EMBL/GenBank/DDBJ whole genome shotgun (WGS) entry which is preliminary data.</text>
</comment>
<keyword evidence="2" id="KW-1185">Reference proteome</keyword>
<evidence type="ECO:0000313" key="2">
    <source>
        <dbReference type="Proteomes" id="UP000325081"/>
    </source>
</evidence>
<protein>
    <submittedName>
        <fullName evidence="1">O-fucosyltransferase family protein</fullName>
    </submittedName>
</protein>
<proteinExistence type="predicted"/>
<dbReference type="EMBL" id="BKCP01000001">
    <property type="protein sequence ID" value="GER24474.1"/>
    <property type="molecule type" value="Genomic_DNA"/>
</dbReference>
<keyword evidence="1" id="KW-0328">Glycosyltransferase</keyword>
<evidence type="ECO:0000313" key="1">
    <source>
        <dbReference type="EMBL" id="GER24474.1"/>
    </source>
</evidence>
<accession>A0A5A7NUC8</accession>
<dbReference type="AlphaFoldDB" id="A0A5A7NUC8"/>